<dbReference type="PANTHER" id="PTHR35317:SF10">
    <property type="entry name" value="RNA-DIRECTED DNA POLYMERASE"/>
    <property type="match status" value="1"/>
</dbReference>
<dbReference type="EnsemblPlants" id="AUR62026226-RA">
    <property type="protein sequence ID" value="AUR62026226-RA:cds"/>
    <property type="gene ID" value="AUR62026226"/>
</dbReference>
<feature type="domain" description="Retrovirus-related Pol polyprotein from transposon TNT 1-94-like beta-barrel" evidence="2">
    <location>
        <begin position="302"/>
        <end position="367"/>
    </location>
</feature>
<dbReference type="Pfam" id="PF22936">
    <property type="entry name" value="Pol_BBD"/>
    <property type="match status" value="1"/>
</dbReference>
<protein>
    <recommendedName>
        <fullName evidence="2">Retrovirus-related Pol polyprotein from transposon TNT 1-94-like beta-barrel domain-containing protein</fullName>
    </recommendedName>
</protein>
<proteinExistence type="predicted"/>
<dbReference type="Gramene" id="AUR62026226-RA">
    <property type="protein sequence ID" value="AUR62026226-RA:cds"/>
    <property type="gene ID" value="AUR62026226"/>
</dbReference>
<sequence>MRKVYRAEICAALALAEINTERKCLMEKVSRFRVVRKLEQEKEVKDMIYVSNFLKTHKEVIENMSLNCKQVIDYLAINDDENFPNKRYNGNPKVTFPTSLHNMASGMIVFDGSNFAEWQERLQFSLGVLDLDMALITEKPAKITNESTLAQVENYKAWTRSNRLSMMFMRITIASNIKTSLPATKSASEFLKNVEERFKSADKSLAGTLMDELTTMKYDGQKKQHILNMSEKAAKLKALGIGIDKSFLVQFILNSLPSQFEPFKIHYNANSEKWNLNELSSKCVQEEVRLRHEGKCLALNGFFSTQKPKESEKFLLMANRLKVEVHAVGTYCLLLETGHVMDLLNTFYVPSISRNLVSLSRLDYSGYNIVINSGRMDLSLNSVMVGSAILYDDKSKGYRFYFPNHSTRIVETGNAKFLVNGENSGSNELRKVEIEEIRVDIPPPFLPMEIVAPQPYVFVEDHEQHDGDSSLPPENIAIENDVEPPQPAALRRSQRERKSAISDDYVVYLQESDFDIGIRKDPDEQAEHTDES</sequence>
<evidence type="ECO:0000259" key="2">
    <source>
        <dbReference type="Pfam" id="PF22936"/>
    </source>
</evidence>
<dbReference type="PANTHER" id="PTHR35317">
    <property type="entry name" value="OS04G0629600 PROTEIN"/>
    <property type="match status" value="1"/>
</dbReference>
<reference evidence="3" key="2">
    <citation type="submission" date="2021-03" db="UniProtKB">
        <authorList>
            <consortium name="EnsemblPlants"/>
        </authorList>
    </citation>
    <scope>IDENTIFICATION</scope>
</reference>
<evidence type="ECO:0000256" key="1">
    <source>
        <dbReference type="SAM" id="MobiDB-lite"/>
    </source>
</evidence>
<dbReference type="Pfam" id="PF14223">
    <property type="entry name" value="Retrotran_gag_2"/>
    <property type="match status" value="1"/>
</dbReference>
<dbReference type="InterPro" id="IPR054722">
    <property type="entry name" value="PolX-like_BBD"/>
</dbReference>
<dbReference type="OMA" id="HICRERM"/>
<name>A0A803MAV9_CHEQI</name>
<dbReference type="Proteomes" id="UP000596660">
    <property type="component" value="Unplaced"/>
</dbReference>
<reference evidence="3" key="1">
    <citation type="journal article" date="2017" name="Nature">
        <title>The genome of Chenopodium quinoa.</title>
        <authorList>
            <person name="Jarvis D.E."/>
            <person name="Ho Y.S."/>
            <person name="Lightfoot D.J."/>
            <person name="Schmoeckel S.M."/>
            <person name="Li B."/>
            <person name="Borm T.J.A."/>
            <person name="Ohyanagi H."/>
            <person name="Mineta K."/>
            <person name="Michell C.T."/>
            <person name="Saber N."/>
            <person name="Kharbatia N.M."/>
            <person name="Rupper R.R."/>
            <person name="Sharp A.R."/>
            <person name="Dally N."/>
            <person name="Boughton B.A."/>
            <person name="Woo Y.H."/>
            <person name="Gao G."/>
            <person name="Schijlen E.G.W.M."/>
            <person name="Guo X."/>
            <person name="Momin A.A."/>
            <person name="Negrao S."/>
            <person name="Al-Babili S."/>
            <person name="Gehring C."/>
            <person name="Roessner U."/>
            <person name="Jung C."/>
            <person name="Murphy K."/>
            <person name="Arold S.T."/>
            <person name="Gojobori T."/>
            <person name="van der Linden C.G."/>
            <person name="van Loo E.N."/>
            <person name="Jellen E.N."/>
            <person name="Maughan P.J."/>
            <person name="Tester M."/>
        </authorList>
    </citation>
    <scope>NUCLEOTIDE SEQUENCE [LARGE SCALE GENOMIC DNA]</scope>
    <source>
        <strain evidence="3">cv. PI 614886</strain>
    </source>
</reference>
<keyword evidence="4" id="KW-1185">Reference proteome</keyword>
<evidence type="ECO:0000313" key="3">
    <source>
        <dbReference type="EnsemblPlants" id="AUR62026226-RA:cds"/>
    </source>
</evidence>
<dbReference type="AlphaFoldDB" id="A0A803MAV9"/>
<organism evidence="3 4">
    <name type="scientific">Chenopodium quinoa</name>
    <name type="common">Quinoa</name>
    <dbReference type="NCBI Taxonomy" id="63459"/>
    <lineage>
        <taxon>Eukaryota</taxon>
        <taxon>Viridiplantae</taxon>
        <taxon>Streptophyta</taxon>
        <taxon>Embryophyta</taxon>
        <taxon>Tracheophyta</taxon>
        <taxon>Spermatophyta</taxon>
        <taxon>Magnoliopsida</taxon>
        <taxon>eudicotyledons</taxon>
        <taxon>Gunneridae</taxon>
        <taxon>Pentapetalae</taxon>
        <taxon>Caryophyllales</taxon>
        <taxon>Chenopodiaceae</taxon>
        <taxon>Chenopodioideae</taxon>
        <taxon>Atripliceae</taxon>
        <taxon>Chenopodium</taxon>
    </lineage>
</organism>
<accession>A0A803MAV9</accession>
<evidence type="ECO:0000313" key="4">
    <source>
        <dbReference type="Proteomes" id="UP000596660"/>
    </source>
</evidence>
<feature type="region of interest" description="Disordered" evidence="1">
    <location>
        <begin position="463"/>
        <end position="501"/>
    </location>
</feature>